<protein>
    <submittedName>
        <fullName evidence="2">MIP22329p</fullName>
    </submittedName>
</protein>
<dbReference type="EMBL" id="BT124922">
    <property type="protein sequence ID" value="ADI32760.1"/>
    <property type="molecule type" value="mRNA"/>
</dbReference>
<feature type="transmembrane region" description="Helical" evidence="1">
    <location>
        <begin position="38"/>
        <end position="58"/>
    </location>
</feature>
<feature type="non-terminal residue" evidence="2">
    <location>
        <position position="1"/>
    </location>
</feature>
<sequence>SPSAFLNVYLPSQKSRNPTIQQSNNLTIPPDHCQSVGLVWFSLVQFRFVSVWLAHFIVCTREKVNKKICLPTFGVICKHQREWQRKHVAG</sequence>
<keyword evidence="1" id="KW-0812">Transmembrane</keyword>
<name>D6W4M2_DROME</name>
<proteinExistence type="evidence at transcript level"/>
<evidence type="ECO:0000256" key="1">
    <source>
        <dbReference type="SAM" id="Phobius"/>
    </source>
</evidence>
<keyword evidence="1" id="KW-0472">Membrane</keyword>
<keyword evidence="1" id="KW-1133">Transmembrane helix</keyword>
<reference evidence="2" key="1">
    <citation type="submission" date="2010-06" db="EMBL/GenBank/DDBJ databases">
        <authorList>
            <person name="Carlson J."/>
            <person name="Booth B."/>
            <person name="Frise E."/>
            <person name="Sandler J."/>
            <person name="Wan K."/>
            <person name="Yu C."/>
            <person name="Celniker S."/>
        </authorList>
    </citation>
    <scope>NUCLEOTIDE SEQUENCE</scope>
</reference>
<organism evidence="2">
    <name type="scientific">Drosophila melanogaster</name>
    <name type="common">Fruit fly</name>
    <dbReference type="NCBI Taxonomy" id="7227"/>
    <lineage>
        <taxon>Eukaryota</taxon>
        <taxon>Metazoa</taxon>
        <taxon>Ecdysozoa</taxon>
        <taxon>Arthropoda</taxon>
        <taxon>Hexapoda</taxon>
        <taxon>Insecta</taxon>
        <taxon>Pterygota</taxon>
        <taxon>Neoptera</taxon>
        <taxon>Endopterygota</taxon>
        <taxon>Diptera</taxon>
        <taxon>Brachycera</taxon>
        <taxon>Muscomorpha</taxon>
        <taxon>Ephydroidea</taxon>
        <taxon>Drosophilidae</taxon>
        <taxon>Drosophila</taxon>
        <taxon>Sophophora</taxon>
    </lineage>
</organism>
<accession>D6W4M2</accession>
<dbReference type="AlphaFoldDB" id="D6W4M2"/>
<evidence type="ECO:0000313" key="2">
    <source>
        <dbReference type="EMBL" id="ADI32760.1"/>
    </source>
</evidence>